<dbReference type="Proteomes" id="UP000324222">
    <property type="component" value="Unassembled WGS sequence"/>
</dbReference>
<evidence type="ECO:0000313" key="2">
    <source>
        <dbReference type="EMBL" id="MPC96758.1"/>
    </source>
</evidence>
<reference evidence="2 3" key="1">
    <citation type="submission" date="2019-05" db="EMBL/GenBank/DDBJ databases">
        <title>Another draft genome of Portunus trituberculatus and its Hox gene families provides insights of decapod evolution.</title>
        <authorList>
            <person name="Jeong J.-H."/>
            <person name="Song I."/>
            <person name="Kim S."/>
            <person name="Choi T."/>
            <person name="Kim D."/>
            <person name="Ryu S."/>
            <person name="Kim W."/>
        </authorList>
    </citation>
    <scope>NUCLEOTIDE SEQUENCE [LARGE SCALE GENOMIC DNA]</scope>
    <source>
        <tissue evidence="2">Muscle</tissue>
    </source>
</reference>
<gene>
    <name evidence="2" type="ORF">E2C01_092034</name>
</gene>
<comment type="caution">
    <text evidence="2">The sequence shown here is derived from an EMBL/GenBank/DDBJ whole genome shotgun (WGS) entry which is preliminary data.</text>
</comment>
<evidence type="ECO:0000313" key="3">
    <source>
        <dbReference type="Proteomes" id="UP000324222"/>
    </source>
</evidence>
<proteinExistence type="predicted"/>
<keyword evidence="1" id="KW-0812">Transmembrane</keyword>
<keyword evidence="1" id="KW-1133">Transmembrane helix</keyword>
<dbReference type="AlphaFoldDB" id="A0A5B7JUQ4"/>
<keyword evidence="1" id="KW-0472">Membrane</keyword>
<protein>
    <submittedName>
        <fullName evidence="2">Uncharacterized protein</fullName>
    </submittedName>
</protein>
<keyword evidence="3" id="KW-1185">Reference proteome</keyword>
<dbReference type="EMBL" id="VSRR010107228">
    <property type="protein sequence ID" value="MPC96758.1"/>
    <property type="molecule type" value="Genomic_DNA"/>
</dbReference>
<accession>A0A5B7JUQ4</accession>
<evidence type="ECO:0000256" key="1">
    <source>
        <dbReference type="SAM" id="Phobius"/>
    </source>
</evidence>
<feature type="transmembrane region" description="Helical" evidence="1">
    <location>
        <begin position="20"/>
        <end position="38"/>
    </location>
</feature>
<name>A0A5B7JUQ4_PORTR</name>
<organism evidence="2 3">
    <name type="scientific">Portunus trituberculatus</name>
    <name type="common">Swimming crab</name>
    <name type="synonym">Neptunus trituberculatus</name>
    <dbReference type="NCBI Taxonomy" id="210409"/>
    <lineage>
        <taxon>Eukaryota</taxon>
        <taxon>Metazoa</taxon>
        <taxon>Ecdysozoa</taxon>
        <taxon>Arthropoda</taxon>
        <taxon>Crustacea</taxon>
        <taxon>Multicrustacea</taxon>
        <taxon>Malacostraca</taxon>
        <taxon>Eumalacostraca</taxon>
        <taxon>Eucarida</taxon>
        <taxon>Decapoda</taxon>
        <taxon>Pleocyemata</taxon>
        <taxon>Brachyura</taxon>
        <taxon>Eubrachyura</taxon>
        <taxon>Portunoidea</taxon>
        <taxon>Portunidae</taxon>
        <taxon>Portuninae</taxon>
        <taxon>Portunus</taxon>
    </lineage>
</organism>
<sequence length="39" mass="4378">MSTILFSLISQTSLQPSPILLLLLLLQLVFVLVLFHLVL</sequence>